<feature type="transmembrane region" description="Helical" evidence="2">
    <location>
        <begin position="313"/>
        <end position="332"/>
    </location>
</feature>
<sequence>MNNIADELDSASQAPGTIGSDRAVSAADRIFNLAYNCDVKKINDICQDIDLSETNQFGANVLHCLIRSKKQDKKKDTYWALMKRLSNDEQKKSLITQNDNDGYSPLDKAAFEGDSITLKLMLKTILNLSTEIPKIQKDRTLLHSAAAGGHISSLRIILEEAGKAWRKKTDKAMLKNKIQTFLDEQDLDGNTALHLAAIYRHWSAVDFLIDRGCSLTILNNKGDPPLNYCLKLSRSNESLIKRLDSSIQYITRRQDHRVKRTKLKMNFTTLVSHDKGSHKLGRETSAIGLAMISGEYGYSEKYALLEDGFAKSLFLIVVFLLGIVLMAVFIGLSVRDASLLLNEGRYHLTKKNIQMIFIAEDFGKWLEALGICFVSEQLSIFNNLEEPSIEVSLKQATRKDLLFESKKWFQAHVQYYLFKIFGVTLQRSLLYRKFPISKILQDEIETFLVTKTPSQESFDPNSQI</sequence>
<gene>
    <name evidence="3" type="ORF">QYM36_010004</name>
</gene>
<evidence type="ECO:0000256" key="1">
    <source>
        <dbReference type="PROSITE-ProRule" id="PRU00023"/>
    </source>
</evidence>
<dbReference type="PANTHER" id="PTHR24121:SF23">
    <property type="entry name" value="NO MECHANORECEPTOR POTENTIAL C, ISOFORM H"/>
    <property type="match status" value="1"/>
</dbReference>
<evidence type="ECO:0000313" key="4">
    <source>
        <dbReference type="Proteomes" id="UP001187531"/>
    </source>
</evidence>
<keyword evidence="4" id="KW-1185">Reference proteome</keyword>
<evidence type="ECO:0000313" key="3">
    <source>
        <dbReference type="EMBL" id="KAK2715206.1"/>
    </source>
</evidence>
<dbReference type="PROSITE" id="PS50297">
    <property type="entry name" value="ANK_REP_REGION"/>
    <property type="match status" value="1"/>
</dbReference>
<dbReference type="EMBL" id="JAVRJZ010000012">
    <property type="protein sequence ID" value="KAK2715206.1"/>
    <property type="molecule type" value="Genomic_DNA"/>
</dbReference>
<dbReference type="PROSITE" id="PS50088">
    <property type="entry name" value="ANK_REPEAT"/>
    <property type="match status" value="1"/>
</dbReference>
<feature type="repeat" description="ANK" evidence="1">
    <location>
        <begin position="188"/>
        <end position="220"/>
    </location>
</feature>
<dbReference type="AlphaFoldDB" id="A0AA88HW10"/>
<dbReference type="Proteomes" id="UP001187531">
    <property type="component" value="Unassembled WGS sequence"/>
</dbReference>
<dbReference type="SMART" id="SM00248">
    <property type="entry name" value="ANK"/>
    <property type="match status" value="3"/>
</dbReference>
<dbReference type="SUPFAM" id="SSF48403">
    <property type="entry name" value="Ankyrin repeat"/>
    <property type="match status" value="1"/>
</dbReference>
<evidence type="ECO:0000256" key="2">
    <source>
        <dbReference type="SAM" id="Phobius"/>
    </source>
</evidence>
<dbReference type="Gene3D" id="1.25.40.20">
    <property type="entry name" value="Ankyrin repeat-containing domain"/>
    <property type="match status" value="2"/>
</dbReference>
<accession>A0AA88HW10</accession>
<proteinExistence type="predicted"/>
<keyword evidence="2" id="KW-0472">Membrane</keyword>
<organism evidence="3 4">
    <name type="scientific">Artemia franciscana</name>
    <name type="common">Brine shrimp</name>
    <name type="synonym">Artemia sanfranciscana</name>
    <dbReference type="NCBI Taxonomy" id="6661"/>
    <lineage>
        <taxon>Eukaryota</taxon>
        <taxon>Metazoa</taxon>
        <taxon>Ecdysozoa</taxon>
        <taxon>Arthropoda</taxon>
        <taxon>Crustacea</taxon>
        <taxon>Branchiopoda</taxon>
        <taxon>Anostraca</taxon>
        <taxon>Artemiidae</taxon>
        <taxon>Artemia</taxon>
    </lineage>
</organism>
<reference evidence="3" key="1">
    <citation type="submission" date="2023-07" db="EMBL/GenBank/DDBJ databases">
        <title>Chromosome-level genome assembly of Artemia franciscana.</title>
        <authorList>
            <person name="Jo E."/>
        </authorList>
    </citation>
    <scope>NUCLEOTIDE SEQUENCE</scope>
    <source>
        <tissue evidence="3">Whole body</tissue>
    </source>
</reference>
<dbReference type="InterPro" id="IPR036770">
    <property type="entry name" value="Ankyrin_rpt-contain_sf"/>
</dbReference>
<dbReference type="Pfam" id="PF12796">
    <property type="entry name" value="Ank_2"/>
    <property type="match status" value="1"/>
</dbReference>
<keyword evidence="2" id="KW-1133">Transmembrane helix</keyword>
<protein>
    <submittedName>
        <fullName evidence="3">Uncharacterized protein</fullName>
    </submittedName>
</protein>
<dbReference type="PANTHER" id="PTHR24121">
    <property type="entry name" value="NO MECHANORECEPTOR POTENTIAL C, ISOFORM D-RELATED"/>
    <property type="match status" value="1"/>
</dbReference>
<keyword evidence="1" id="KW-0040">ANK repeat</keyword>
<dbReference type="InterPro" id="IPR002110">
    <property type="entry name" value="Ankyrin_rpt"/>
</dbReference>
<keyword evidence="2" id="KW-0812">Transmembrane</keyword>
<comment type="caution">
    <text evidence="3">The sequence shown here is derived from an EMBL/GenBank/DDBJ whole genome shotgun (WGS) entry which is preliminary data.</text>
</comment>
<name>A0AA88HW10_ARTSF</name>